<dbReference type="AlphaFoldDB" id="A0A8K0JZ46"/>
<organism evidence="2 3">
    <name type="scientific">Ladona fulva</name>
    <name type="common">Scarce chaser dragonfly</name>
    <name type="synonym">Libellula fulva</name>
    <dbReference type="NCBI Taxonomy" id="123851"/>
    <lineage>
        <taxon>Eukaryota</taxon>
        <taxon>Metazoa</taxon>
        <taxon>Ecdysozoa</taxon>
        <taxon>Arthropoda</taxon>
        <taxon>Hexapoda</taxon>
        <taxon>Insecta</taxon>
        <taxon>Pterygota</taxon>
        <taxon>Palaeoptera</taxon>
        <taxon>Odonata</taxon>
        <taxon>Epiprocta</taxon>
        <taxon>Anisoptera</taxon>
        <taxon>Libelluloidea</taxon>
        <taxon>Libellulidae</taxon>
        <taxon>Ladona</taxon>
    </lineage>
</organism>
<proteinExistence type="predicted"/>
<evidence type="ECO:0000313" key="2">
    <source>
        <dbReference type="EMBL" id="KAG8225189.1"/>
    </source>
</evidence>
<comment type="caution">
    <text evidence="2">The sequence shown here is derived from an EMBL/GenBank/DDBJ whole genome shotgun (WGS) entry which is preliminary data.</text>
</comment>
<feature type="compositionally biased region" description="Polar residues" evidence="1">
    <location>
        <begin position="178"/>
        <end position="187"/>
    </location>
</feature>
<dbReference type="OrthoDB" id="8197689at2759"/>
<dbReference type="InterPro" id="IPR059162">
    <property type="entry name" value="RIIAD1"/>
</dbReference>
<feature type="compositionally biased region" description="Basic and acidic residues" evidence="1">
    <location>
        <begin position="192"/>
        <end position="212"/>
    </location>
</feature>
<feature type="region of interest" description="Disordered" evidence="1">
    <location>
        <begin position="140"/>
        <end position="212"/>
    </location>
</feature>
<gene>
    <name evidence="2" type="ORF">J437_LFUL001316</name>
</gene>
<reference evidence="2" key="1">
    <citation type="submission" date="2013-04" db="EMBL/GenBank/DDBJ databases">
        <authorList>
            <person name="Qu J."/>
            <person name="Murali S.C."/>
            <person name="Bandaranaike D."/>
            <person name="Bellair M."/>
            <person name="Blankenburg K."/>
            <person name="Chao H."/>
            <person name="Dinh H."/>
            <person name="Doddapaneni H."/>
            <person name="Downs B."/>
            <person name="Dugan-Rocha S."/>
            <person name="Elkadiri S."/>
            <person name="Gnanaolivu R.D."/>
            <person name="Hernandez B."/>
            <person name="Javaid M."/>
            <person name="Jayaseelan J.C."/>
            <person name="Lee S."/>
            <person name="Li M."/>
            <person name="Ming W."/>
            <person name="Munidasa M."/>
            <person name="Muniz J."/>
            <person name="Nguyen L."/>
            <person name="Ongeri F."/>
            <person name="Osuji N."/>
            <person name="Pu L.-L."/>
            <person name="Puazo M."/>
            <person name="Qu C."/>
            <person name="Quiroz J."/>
            <person name="Raj R."/>
            <person name="Weissenberger G."/>
            <person name="Xin Y."/>
            <person name="Zou X."/>
            <person name="Han Y."/>
            <person name="Richards S."/>
            <person name="Worley K."/>
            <person name="Muzny D."/>
            <person name="Gibbs R."/>
        </authorList>
    </citation>
    <scope>NUCLEOTIDE SEQUENCE</scope>
    <source>
        <strain evidence="2">Sampled in the wild</strain>
    </source>
</reference>
<dbReference type="CDD" id="cd22971">
    <property type="entry name" value="DD_RIIAD1"/>
    <property type="match status" value="1"/>
</dbReference>
<dbReference type="Proteomes" id="UP000792457">
    <property type="component" value="Unassembled WGS sequence"/>
</dbReference>
<sequence>MFSRLRKNQLLLKYLRIMVDREEFSGTFRERESCSAPWGMLSFDKKALSALQQQYLNSLKTKELRRSSVQYLMTHPQVDAVLSVLLRAIFLHRPSDPIKFAAEMVKRADFRSELDRYLAQRGSRSRRDRRIRGDTAELINPEAFSRRKTDASETQRELSTSADSECSPWSELPETLLSAVSSPSVESADSLEECKDESQEVKESALRDEENGEVTRKLIAEFFEAREDGDNPGGE</sequence>
<keyword evidence="3" id="KW-1185">Reference proteome</keyword>
<accession>A0A8K0JZ46</accession>
<protein>
    <submittedName>
        <fullName evidence="2">Uncharacterized protein</fullName>
    </submittedName>
</protein>
<dbReference type="EMBL" id="KZ308228">
    <property type="protein sequence ID" value="KAG8225189.1"/>
    <property type="molecule type" value="Genomic_DNA"/>
</dbReference>
<feature type="compositionally biased region" description="Basic and acidic residues" evidence="1">
    <location>
        <begin position="144"/>
        <end position="156"/>
    </location>
</feature>
<evidence type="ECO:0000256" key="1">
    <source>
        <dbReference type="SAM" id="MobiDB-lite"/>
    </source>
</evidence>
<evidence type="ECO:0000313" key="3">
    <source>
        <dbReference type="Proteomes" id="UP000792457"/>
    </source>
</evidence>
<name>A0A8K0JZ46_LADFU</name>
<reference evidence="2" key="2">
    <citation type="submission" date="2017-10" db="EMBL/GenBank/DDBJ databases">
        <title>Ladona fulva Genome sequencing and assembly.</title>
        <authorList>
            <person name="Murali S."/>
            <person name="Richards S."/>
            <person name="Bandaranaike D."/>
            <person name="Bellair M."/>
            <person name="Blankenburg K."/>
            <person name="Chao H."/>
            <person name="Dinh H."/>
            <person name="Doddapaneni H."/>
            <person name="Dugan-Rocha S."/>
            <person name="Elkadiri S."/>
            <person name="Gnanaolivu R."/>
            <person name="Hernandez B."/>
            <person name="Skinner E."/>
            <person name="Javaid M."/>
            <person name="Lee S."/>
            <person name="Li M."/>
            <person name="Ming W."/>
            <person name="Munidasa M."/>
            <person name="Muniz J."/>
            <person name="Nguyen L."/>
            <person name="Hughes D."/>
            <person name="Osuji N."/>
            <person name="Pu L.-L."/>
            <person name="Puazo M."/>
            <person name="Qu C."/>
            <person name="Quiroz J."/>
            <person name="Raj R."/>
            <person name="Weissenberger G."/>
            <person name="Xin Y."/>
            <person name="Zou X."/>
            <person name="Han Y."/>
            <person name="Worley K."/>
            <person name="Muzny D."/>
            <person name="Gibbs R."/>
        </authorList>
    </citation>
    <scope>NUCLEOTIDE SEQUENCE</scope>
    <source>
        <strain evidence="2">Sampled in the wild</strain>
    </source>
</reference>